<dbReference type="EMBL" id="RSCE01000008">
    <property type="protein sequence ID" value="RSH80232.1"/>
    <property type="molecule type" value="Genomic_DNA"/>
</dbReference>
<dbReference type="GeneID" id="39593348"/>
<dbReference type="Gene3D" id="2.60.120.560">
    <property type="entry name" value="Exo-inulinase, domain 1"/>
    <property type="match status" value="1"/>
</dbReference>
<dbReference type="STRING" id="105984.A0A427XN89"/>
<dbReference type="Proteomes" id="UP000279236">
    <property type="component" value="Unassembled WGS sequence"/>
</dbReference>
<protein>
    <recommendedName>
        <fullName evidence="3">ADP-ribosylglycohydrolase</fullName>
    </recommendedName>
</protein>
<sequence>MPSSVATTPAVTLPPDYLERTYAGVLGKLIGVYLGRPFEGWTHQRIMAELGPIKYYVHEQLNVPCVVTDDDVSGTFAFVRALEEHDAHSLGSLEIGKTWLNQVVEHKSVFWWGGRGLSTEHTAFLNLKQGIPAPDSGSIKTNGQTVAEQIGAQIFIDGWAMACPGRPELAASLAEAAGRVSHDGESVHAAVLWAAMEAEAYVSSDVDHLINTGLKFIPRDSLIASIVADVRAWVKDDRDWVATRQRIEDTYGYDKFPGHCHVVPNHCIMVMSLLYAENDFTRSMEIVNTSGWDTDCNSGNVGCLMAIMLGMDAFDRPGAPDWRGPIGDRAIISSADNGYSINSAARIATDIVNMGRCLARKAPLPPAKDGAQFHFTLPGSTQGFRVRSSKGSAYQAVDTKRGPALCLELDGPIEVTTPISAPKEYLSMPTTYFLSSSPLVYPGQRLRVALRAGADLSQPVEARIRLQVFYADNNIVPVDSEDFVLLTPGDDELHVLEWTIPQIAHGYPIAEAGVVTTGSSGTVWLDSFGWSGQPDLTISRPNSAPHAASTFWDLQWVQNVSGFFAFPPTTLLIAQDIGEGLVSYGTRDWTDYRVTVSDFVMKLGSPAGVTIRVRGLRRWYALLFSESTEGKYVSLVKALDEQRIELATAEFQWTLDSPYEISLAANGPTITGSVGGVTLTATDEQYVGGAMGFVVTSGSLATGTIRIQSCK</sequence>
<evidence type="ECO:0000313" key="2">
    <source>
        <dbReference type="Proteomes" id="UP000279236"/>
    </source>
</evidence>
<evidence type="ECO:0000313" key="1">
    <source>
        <dbReference type="EMBL" id="RSH80232.1"/>
    </source>
</evidence>
<dbReference type="InterPro" id="IPR005502">
    <property type="entry name" value="Ribosyl_crysJ1"/>
</dbReference>
<name>A0A427XN89_9TREE</name>
<dbReference type="Pfam" id="PF03747">
    <property type="entry name" value="ADP_ribosyl_GH"/>
    <property type="match status" value="1"/>
</dbReference>
<gene>
    <name evidence="1" type="ORF">EHS24_008805</name>
</gene>
<reference evidence="1 2" key="1">
    <citation type="submission" date="2018-11" db="EMBL/GenBank/DDBJ databases">
        <title>Genome sequence of Apiotrichum porosum DSM 27194.</title>
        <authorList>
            <person name="Aliyu H."/>
            <person name="Gorte O."/>
            <person name="Ochsenreither K."/>
        </authorList>
    </citation>
    <scope>NUCLEOTIDE SEQUENCE [LARGE SCALE GENOMIC DNA]</scope>
    <source>
        <strain evidence="1 2">DSM 27194</strain>
    </source>
</reference>
<dbReference type="Gene3D" id="1.10.4080.10">
    <property type="entry name" value="ADP-ribosylation/Crystallin J1"/>
    <property type="match status" value="1"/>
</dbReference>
<accession>A0A427XN89</accession>
<dbReference type="AlphaFoldDB" id="A0A427XN89"/>
<comment type="caution">
    <text evidence="1">The sequence shown here is derived from an EMBL/GenBank/DDBJ whole genome shotgun (WGS) entry which is preliminary data.</text>
</comment>
<dbReference type="RefSeq" id="XP_028475179.1">
    <property type="nucleotide sequence ID" value="XM_028624107.1"/>
</dbReference>
<keyword evidence="2" id="KW-1185">Reference proteome</keyword>
<dbReference type="InterPro" id="IPR036705">
    <property type="entry name" value="Ribosyl_crysJ1_sf"/>
</dbReference>
<organism evidence="1 2">
    <name type="scientific">Apiotrichum porosum</name>
    <dbReference type="NCBI Taxonomy" id="105984"/>
    <lineage>
        <taxon>Eukaryota</taxon>
        <taxon>Fungi</taxon>
        <taxon>Dikarya</taxon>
        <taxon>Basidiomycota</taxon>
        <taxon>Agaricomycotina</taxon>
        <taxon>Tremellomycetes</taxon>
        <taxon>Trichosporonales</taxon>
        <taxon>Trichosporonaceae</taxon>
        <taxon>Apiotrichum</taxon>
    </lineage>
</organism>
<evidence type="ECO:0008006" key="3">
    <source>
        <dbReference type="Google" id="ProtNLM"/>
    </source>
</evidence>
<dbReference type="SUPFAM" id="SSF101478">
    <property type="entry name" value="ADP-ribosylglycohydrolase"/>
    <property type="match status" value="1"/>
</dbReference>
<dbReference type="OrthoDB" id="44736at2759"/>
<proteinExistence type="predicted"/>